<dbReference type="Pfam" id="PF05875">
    <property type="entry name" value="Ceramidase"/>
    <property type="match status" value="1"/>
</dbReference>
<evidence type="ECO:0000256" key="22">
    <source>
        <dbReference type="SAM" id="Phobius"/>
    </source>
</evidence>
<evidence type="ECO:0000256" key="5">
    <source>
        <dbReference type="ARBA" id="ARBA00009780"/>
    </source>
</evidence>
<dbReference type="Gene3D" id="3.40.50.720">
    <property type="entry name" value="NAD(P)-binding Rossmann-like Domain"/>
    <property type="match status" value="1"/>
</dbReference>
<evidence type="ECO:0000256" key="6">
    <source>
        <dbReference type="ARBA" id="ARBA00011891"/>
    </source>
</evidence>
<evidence type="ECO:0000256" key="11">
    <source>
        <dbReference type="ARBA" id="ARBA00022989"/>
    </source>
</evidence>
<keyword evidence="10 18" id="KW-0862">Zinc</keyword>
<feature type="region of interest" description="Disordered" evidence="21">
    <location>
        <begin position="306"/>
        <end position="354"/>
    </location>
</feature>
<feature type="binding site" evidence="17">
    <location>
        <position position="376"/>
    </location>
    <ligand>
        <name>Ca(2+)</name>
        <dbReference type="ChEBI" id="CHEBI:29108"/>
    </ligand>
</feature>
<evidence type="ECO:0000256" key="15">
    <source>
        <dbReference type="ARBA" id="ARBA00026132"/>
    </source>
</evidence>
<dbReference type="PROSITE" id="PS50920">
    <property type="entry name" value="SOLCAR"/>
    <property type="match status" value="3"/>
</dbReference>
<dbReference type="InterPro" id="IPR036291">
    <property type="entry name" value="NAD(P)-bd_dom_sf"/>
</dbReference>
<feature type="transmembrane region" description="Helical" evidence="22">
    <location>
        <begin position="450"/>
        <end position="468"/>
    </location>
</feature>
<feature type="binding site" evidence="18">
    <location>
        <position position="570"/>
    </location>
    <ligand>
        <name>Zn(2+)</name>
        <dbReference type="ChEBI" id="CHEBI:29105"/>
        <note>catalytic</note>
    </ligand>
</feature>
<dbReference type="InterPro" id="IPR013154">
    <property type="entry name" value="ADH-like_N"/>
</dbReference>
<feature type="binding site" evidence="17">
    <location>
        <position position="378"/>
    </location>
    <ligand>
        <name>Ca(2+)</name>
        <dbReference type="ChEBI" id="CHEBI:29108"/>
    </ligand>
</feature>
<feature type="compositionally biased region" description="Basic and acidic residues" evidence="21">
    <location>
        <begin position="331"/>
        <end position="346"/>
    </location>
</feature>
<dbReference type="AlphaFoldDB" id="A0A8S1E2Q9"/>
<evidence type="ECO:0000256" key="9">
    <source>
        <dbReference type="ARBA" id="ARBA00022801"/>
    </source>
</evidence>
<feature type="transmembrane region" description="Helical" evidence="22">
    <location>
        <begin position="568"/>
        <end position="589"/>
    </location>
</feature>
<feature type="domain" description="Alcohol dehydrogenase-like N-terminal" evidence="24">
    <location>
        <begin position="3"/>
        <end position="107"/>
    </location>
</feature>
<evidence type="ECO:0000256" key="20">
    <source>
        <dbReference type="RuleBase" id="RU361277"/>
    </source>
</evidence>
<keyword evidence="8 17" id="KW-0479">Metal-binding</keyword>
<dbReference type="Pfam" id="PF08240">
    <property type="entry name" value="ADH_N"/>
    <property type="match status" value="1"/>
</dbReference>
<evidence type="ECO:0000256" key="19">
    <source>
        <dbReference type="PROSITE-ProRule" id="PRU00282"/>
    </source>
</evidence>
<dbReference type="SUPFAM" id="SSF50129">
    <property type="entry name" value="GroES-like"/>
    <property type="match status" value="1"/>
</dbReference>
<keyword evidence="12" id="KW-0560">Oxidoreductase</keyword>
<comment type="similarity">
    <text evidence="4 20">Belongs to the zinc-containing alcohol dehydrogenase family.</text>
</comment>
<evidence type="ECO:0000256" key="12">
    <source>
        <dbReference type="ARBA" id="ARBA00023002"/>
    </source>
</evidence>
<evidence type="ECO:0000256" key="18">
    <source>
        <dbReference type="PIRSR" id="PIRSR608901-2"/>
    </source>
</evidence>
<dbReference type="PROSITE" id="PS00059">
    <property type="entry name" value="ADH_ZINC"/>
    <property type="match status" value="1"/>
</dbReference>
<evidence type="ECO:0000256" key="4">
    <source>
        <dbReference type="ARBA" id="ARBA00008072"/>
    </source>
</evidence>
<comment type="similarity">
    <text evidence="3">Belongs to the mitochondrial carrier (TC 2.A.29) family.</text>
</comment>
<dbReference type="Pfam" id="PF00153">
    <property type="entry name" value="Mito_carr"/>
    <property type="match status" value="3"/>
</dbReference>
<evidence type="ECO:0000256" key="8">
    <source>
        <dbReference type="ARBA" id="ARBA00022723"/>
    </source>
</evidence>
<dbReference type="EC" id="3.5.1.23" evidence="6"/>
<feature type="transmembrane region" description="Helical" evidence="22">
    <location>
        <begin position="420"/>
        <end position="438"/>
    </location>
</feature>
<comment type="cofactor">
    <cofactor evidence="1 18 20">
        <name>Zn(2+)</name>
        <dbReference type="ChEBI" id="CHEBI:29105"/>
    </cofactor>
</comment>
<proteinExistence type="inferred from homology"/>
<feature type="transmembrane region" description="Helical" evidence="22">
    <location>
        <begin position="391"/>
        <end position="408"/>
    </location>
</feature>
<feature type="binding site" evidence="17">
    <location>
        <position position="387"/>
    </location>
    <ligand>
        <name>Ca(2+)</name>
        <dbReference type="ChEBI" id="CHEBI:29108"/>
    </ligand>
</feature>
<feature type="transmembrane region" description="Helical" evidence="22">
    <location>
        <begin position="504"/>
        <end position="520"/>
    </location>
</feature>
<dbReference type="InterPro" id="IPR013149">
    <property type="entry name" value="ADH-like_C"/>
</dbReference>
<keyword evidence="9" id="KW-0378">Hydrolase</keyword>
<dbReference type="PANTHER" id="PTHR43161">
    <property type="entry name" value="SORBITOL DEHYDROGENASE"/>
    <property type="match status" value="1"/>
</dbReference>
<feature type="binding site" evidence="18">
    <location>
        <position position="566"/>
    </location>
    <ligand>
        <name>Zn(2+)</name>
        <dbReference type="ChEBI" id="CHEBI:29105"/>
        <note>catalytic</note>
    </ligand>
</feature>
<dbReference type="SUPFAM" id="SSF51735">
    <property type="entry name" value="NAD(P)-binding Rossmann-fold domains"/>
    <property type="match status" value="1"/>
</dbReference>
<comment type="similarity">
    <text evidence="5">Belongs to the alkaline ceramidase family.</text>
</comment>
<name>A0A8S1E2Q9_9INSE</name>
<evidence type="ECO:0000256" key="1">
    <source>
        <dbReference type="ARBA" id="ARBA00001947"/>
    </source>
</evidence>
<dbReference type="InterPro" id="IPR018108">
    <property type="entry name" value="MCP_transmembrane"/>
</dbReference>
<evidence type="ECO:0000259" key="24">
    <source>
        <dbReference type="Pfam" id="PF08240"/>
    </source>
</evidence>
<evidence type="ECO:0000256" key="17">
    <source>
        <dbReference type="PIRSR" id="PIRSR608901-1"/>
    </source>
</evidence>
<keyword evidence="14 19" id="KW-0472">Membrane</keyword>
<dbReference type="GO" id="GO:0016020">
    <property type="term" value="C:membrane"/>
    <property type="evidence" value="ECO:0007669"/>
    <property type="project" value="UniProtKB-SubCell"/>
</dbReference>
<dbReference type="GO" id="GO:0017040">
    <property type="term" value="F:N-acylsphingosine amidohydrolase activity"/>
    <property type="evidence" value="ECO:0007669"/>
    <property type="project" value="UniProtKB-EC"/>
</dbReference>
<keyword evidence="11 22" id="KW-1133">Transmembrane helix</keyword>
<evidence type="ECO:0000313" key="26">
    <source>
        <dbReference type="Proteomes" id="UP000494165"/>
    </source>
</evidence>
<evidence type="ECO:0000256" key="16">
    <source>
        <dbReference type="ARBA" id="ARBA00032485"/>
    </source>
</evidence>
<evidence type="ECO:0000256" key="13">
    <source>
        <dbReference type="ARBA" id="ARBA00023027"/>
    </source>
</evidence>
<feature type="transmembrane region" description="Helical" evidence="22">
    <location>
        <begin position="480"/>
        <end position="498"/>
    </location>
</feature>
<evidence type="ECO:0000256" key="14">
    <source>
        <dbReference type="ARBA" id="ARBA00023136"/>
    </source>
</evidence>
<gene>
    <name evidence="25" type="ORF">CLODIP_2_CD09329</name>
</gene>
<comment type="subcellular location">
    <subcellularLocation>
        <location evidence="2">Membrane</location>
        <topology evidence="2">Multi-pass membrane protein</topology>
    </subcellularLocation>
</comment>
<dbReference type="InterPro" id="IPR008901">
    <property type="entry name" value="ACER"/>
</dbReference>
<dbReference type="EMBL" id="CADEPI010000628">
    <property type="protein sequence ID" value="CAB3387811.1"/>
    <property type="molecule type" value="Genomic_DNA"/>
</dbReference>
<feature type="domain" description="Alcohol dehydrogenase-like C-terminal" evidence="23">
    <location>
        <begin position="145"/>
        <end position="275"/>
    </location>
</feature>
<feature type="repeat" description="Solcar" evidence="19">
    <location>
        <begin position="656"/>
        <end position="762"/>
    </location>
</feature>
<sequence length="987" mass="107709">MGSVGICGSDVHYLVRGAIGDFVVKAPMIMGHEASGTVAKVGKNVKNLKVGDRVAIEPGVPCKACEYCKHGRYNLCADIIFCATPPCHGNLCQYYTHAADFCFKLPDHVSLPEGALLEPLSVGVHACRRADVRLGSTVLVTGAGPIGLVSLLSAKAMGATNVIITDIMQNRLDLAKELGADHTILLDKDSDETAIVMKIHALLGKEPDKTIECSGAESSIRIAIQATKSGGVVVIVGMGKPNVTIPLVNALVREVDIRGVFRYANCYPLALEMIASGKVDVKKLITHNYTLEQTLEAFENAKTGAVRRREVGSKNSQADTDAPVLRSRGAKSADSHNRRGATEKQGRIRRSRATGATAAKMWQNLEPGSSPIDWCENNYKFSPVIAEFTNTFSNILFFLMPPVLIHLFREYGRFANPGIHVIWILLMVVGLCSAYFHATLSFIGQLLDELAILWVLAAALAMFFPRRHFPGIFKNDRRKFGYTIISLAVVATGLAFLYPFANAFALMGFSILVVVLLATELRRNVDQRVQRLGNRCAIAWVVATVLWTTDRMFCSTWLSLDFPYLHALFHICIFIVSYTACVLFAFFAVKDERPDLCPTLNSSIKVHESIIGDIILSASVGYHSMNHLINLHSKKMSQISKVPQKTAVVNESPLYVKLLTAGTAACVADFITFPLDTAKVRLQVQGEGRALISTALATSGEAAVVMPGAAAGPQYRGLVGTIVTMARQEGARSLYNGLSAGLQRQMCFASVRLGLYDTTKAFYQQILDGGNPKVAGSIHVGTRIAAGFTTGALAVLFAQPTDVVKVRFQAAQKNSGARYKSTFQAYKTIAQTEGARGLWKGLCLKETRLQHNNYCSLFTGTFPNVGRNAIVNVSEIVCYDVIKESIITNNLMTDNVPCHFTSAVIAGFCTTVFASPVDVVKTRYMNSAPGTYKGAIDCAIRMFSQEGTTAFYKGFTPSFYRLVSWNIVLWITYEQFKKMISNSRRSD</sequence>
<feature type="binding site" evidence="18">
    <location>
        <position position="437"/>
    </location>
    <ligand>
        <name>Zn(2+)</name>
        <dbReference type="ChEBI" id="CHEBI:29105"/>
        <note>catalytic</note>
    </ligand>
</feature>
<organism evidence="25 26">
    <name type="scientific">Cloeon dipterum</name>
    <dbReference type="NCBI Taxonomy" id="197152"/>
    <lineage>
        <taxon>Eukaryota</taxon>
        <taxon>Metazoa</taxon>
        <taxon>Ecdysozoa</taxon>
        <taxon>Arthropoda</taxon>
        <taxon>Hexapoda</taxon>
        <taxon>Insecta</taxon>
        <taxon>Pterygota</taxon>
        <taxon>Palaeoptera</taxon>
        <taxon>Ephemeroptera</taxon>
        <taxon>Pisciforma</taxon>
        <taxon>Baetidae</taxon>
        <taxon>Cloeon</taxon>
    </lineage>
</organism>
<dbReference type="Gene3D" id="1.50.40.10">
    <property type="entry name" value="Mitochondrial carrier domain"/>
    <property type="match status" value="1"/>
</dbReference>
<accession>A0A8S1E2Q9</accession>
<dbReference type="GO" id="GO:0006062">
    <property type="term" value="P:sorbitol catabolic process"/>
    <property type="evidence" value="ECO:0007669"/>
    <property type="project" value="TreeGrafter"/>
</dbReference>
<comment type="caution">
    <text evidence="25">The sequence shown here is derived from an EMBL/GenBank/DDBJ whole genome shotgun (WGS) entry which is preliminary data.</text>
</comment>
<dbReference type="InterPro" id="IPR002328">
    <property type="entry name" value="ADH_Zn_CS"/>
</dbReference>
<dbReference type="InterPro" id="IPR045306">
    <property type="entry name" value="SDH-like"/>
</dbReference>
<keyword evidence="26" id="KW-1185">Reference proteome</keyword>
<dbReference type="Gene3D" id="3.90.180.10">
    <property type="entry name" value="Medium-chain alcohol dehydrogenases, catalytic domain"/>
    <property type="match status" value="1"/>
</dbReference>
<keyword evidence="17" id="KW-0106">Calcium</keyword>
<feature type="repeat" description="Solcar" evidence="19">
    <location>
        <begin position="894"/>
        <end position="979"/>
    </location>
</feature>
<evidence type="ECO:0000256" key="3">
    <source>
        <dbReference type="ARBA" id="ARBA00006375"/>
    </source>
</evidence>
<evidence type="ECO:0000313" key="25">
    <source>
        <dbReference type="EMBL" id="CAB3387811.1"/>
    </source>
</evidence>
<dbReference type="OrthoDB" id="756301at2759"/>
<dbReference type="SUPFAM" id="SSF103506">
    <property type="entry name" value="Mitochondrial carrier"/>
    <property type="match status" value="2"/>
</dbReference>
<evidence type="ECO:0000256" key="2">
    <source>
        <dbReference type="ARBA" id="ARBA00004141"/>
    </source>
</evidence>
<dbReference type="GO" id="GO:0006672">
    <property type="term" value="P:ceramide metabolic process"/>
    <property type="evidence" value="ECO:0007669"/>
    <property type="project" value="InterPro"/>
</dbReference>
<dbReference type="InterPro" id="IPR023395">
    <property type="entry name" value="MCP_dom_sf"/>
</dbReference>
<dbReference type="CDD" id="cd05285">
    <property type="entry name" value="sorbitol_DH"/>
    <property type="match status" value="1"/>
</dbReference>
<dbReference type="InterPro" id="IPR011032">
    <property type="entry name" value="GroES-like_sf"/>
</dbReference>
<dbReference type="Proteomes" id="UP000494165">
    <property type="component" value="Unassembled WGS sequence"/>
</dbReference>
<protein>
    <recommendedName>
        <fullName evidence="15">Sorbitol dehydrogenase</fullName>
        <ecNumber evidence="6">3.5.1.23</ecNumber>
    </recommendedName>
    <alternativeName>
        <fullName evidence="16">Polyol dehydrogenase</fullName>
    </alternativeName>
</protein>
<evidence type="ECO:0000256" key="21">
    <source>
        <dbReference type="SAM" id="MobiDB-lite"/>
    </source>
</evidence>
<dbReference type="PANTHER" id="PTHR43161:SF9">
    <property type="entry name" value="SORBITOL DEHYDROGENASE"/>
    <property type="match status" value="1"/>
</dbReference>
<evidence type="ECO:0000256" key="7">
    <source>
        <dbReference type="ARBA" id="ARBA00022692"/>
    </source>
</evidence>
<dbReference type="Pfam" id="PF00107">
    <property type="entry name" value="ADH_zinc_N"/>
    <property type="match status" value="1"/>
</dbReference>
<evidence type="ECO:0000259" key="23">
    <source>
        <dbReference type="Pfam" id="PF00107"/>
    </source>
</evidence>
<keyword evidence="7 19" id="KW-0812">Transmembrane</keyword>
<keyword evidence="13" id="KW-0520">NAD</keyword>
<reference evidence="25 26" key="1">
    <citation type="submission" date="2020-04" db="EMBL/GenBank/DDBJ databases">
        <authorList>
            <person name="Alioto T."/>
            <person name="Alioto T."/>
            <person name="Gomez Garrido J."/>
        </authorList>
    </citation>
    <scope>NUCLEOTIDE SEQUENCE [LARGE SCALE GENOMIC DNA]</scope>
</reference>
<dbReference type="GO" id="GO:0008270">
    <property type="term" value="F:zinc ion binding"/>
    <property type="evidence" value="ECO:0007669"/>
    <property type="project" value="InterPro"/>
</dbReference>
<feature type="repeat" description="Solcar" evidence="19">
    <location>
        <begin position="778"/>
        <end position="868"/>
    </location>
</feature>
<dbReference type="GO" id="GO:0003939">
    <property type="term" value="F:L-iditol 2-dehydrogenase (NAD+) activity"/>
    <property type="evidence" value="ECO:0007669"/>
    <property type="project" value="TreeGrafter"/>
</dbReference>
<feature type="binding site" evidence="17">
    <location>
        <position position="374"/>
    </location>
    <ligand>
        <name>Ca(2+)</name>
        <dbReference type="ChEBI" id="CHEBI:29108"/>
    </ligand>
</feature>
<feature type="binding site" evidence="17">
    <location>
        <position position="373"/>
    </location>
    <ligand>
        <name>Ca(2+)</name>
        <dbReference type="ChEBI" id="CHEBI:29108"/>
    </ligand>
</feature>
<evidence type="ECO:0000256" key="10">
    <source>
        <dbReference type="ARBA" id="ARBA00022833"/>
    </source>
</evidence>
<dbReference type="FunFam" id="3.40.50.720:FF:000068">
    <property type="entry name" value="Sorbitol dehydrogenase"/>
    <property type="match status" value="1"/>
</dbReference>
<feature type="transmembrane region" description="Helical" evidence="22">
    <location>
        <begin position="532"/>
        <end position="548"/>
    </location>
</feature>